<evidence type="ECO:0000313" key="3">
    <source>
        <dbReference type="Proteomes" id="UP000198982"/>
    </source>
</evidence>
<reference evidence="3" key="1">
    <citation type="submission" date="2016-10" db="EMBL/GenBank/DDBJ databases">
        <authorList>
            <person name="Varghese N."/>
            <person name="Submissions S."/>
        </authorList>
    </citation>
    <scope>NUCLEOTIDE SEQUENCE [LARGE SCALE GENOMIC DNA]</scope>
    <source>
        <strain evidence="3">DSM 9751</strain>
    </source>
</reference>
<proteinExistence type="predicted"/>
<dbReference type="Proteomes" id="UP000198982">
    <property type="component" value="Unassembled WGS sequence"/>
</dbReference>
<feature type="coiled-coil region" evidence="1">
    <location>
        <begin position="1"/>
        <end position="28"/>
    </location>
</feature>
<organism evidence="2 3">
    <name type="scientific">Pseudomonas saponiphila</name>
    <dbReference type="NCBI Taxonomy" id="556534"/>
    <lineage>
        <taxon>Bacteria</taxon>
        <taxon>Pseudomonadati</taxon>
        <taxon>Pseudomonadota</taxon>
        <taxon>Gammaproteobacteria</taxon>
        <taxon>Pseudomonadales</taxon>
        <taxon>Pseudomonadaceae</taxon>
        <taxon>Pseudomonas</taxon>
    </lineage>
</organism>
<accession>A0A1H5A2Y6</accession>
<keyword evidence="1" id="KW-0175">Coiled coil</keyword>
<gene>
    <name evidence="2" type="ORF">SAMN05216178_6965</name>
</gene>
<protein>
    <submittedName>
        <fullName evidence="2">Uncharacterized protein</fullName>
    </submittedName>
</protein>
<dbReference type="RefSeq" id="WP_167365755.1">
    <property type="nucleotide sequence ID" value="NZ_FNTJ01000003.1"/>
</dbReference>
<name>A0A1H5A2Y6_9PSED</name>
<dbReference type="AlphaFoldDB" id="A0A1H5A2Y6"/>
<keyword evidence="3" id="KW-1185">Reference proteome</keyword>
<sequence>MDVIEMTAEQIQDRLDKLEMSLKGDETDDDTRADILDEIAELEAKLEDQAA</sequence>
<dbReference type="EMBL" id="FNTJ01000003">
    <property type="protein sequence ID" value="SED36826.1"/>
    <property type="molecule type" value="Genomic_DNA"/>
</dbReference>
<evidence type="ECO:0000256" key="1">
    <source>
        <dbReference type="SAM" id="Coils"/>
    </source>
</evidence>
<evidence type="ECO:0000313" key="2">
    <source>
        <dbReference type="EMBL" id="SED36826.1"/>
    </source>
</evidence>